<protein>
    <recommendedName>
        <fullName evidence="3">DUF2793 domain-containing protein</fullName>
    </recommendedName>
</protein>
<sequence>MPDVSTILSLPLILPAQAQKHVTHNEALRLLDVAVQLAVLNRDQTVPPALAAVGDRHIVAAGAVGLWAGQAGRIALFTAEGWQFFAPLAGWQAHVLAEGQTAVFDGLDWTVPGSGPLAPTMLGVNTTADAVNRLAVSSPATLLTHEGAGHQLKVNKAAAGDTASLMYQTGFSGRAEMGLAGSDDFSIKVSADGAVFATALTVNRASGIVALPQGVSSGGLVLRDGVDATKGAQFTLSGLSTGVTRSYALPNTSSEIAVLAGTQAFTGDKSFSGAVGVSGALTASGVTTVSGVFTVSNAVATLGTATGVATYGVGTGATGSGSSKTLNLGTGGASGSTTVVNIGSATAGALGSLVVNVPTVTFAAGVTAVAMPQANLSALRLGLGGAVADATNRLSVNTPAVLLNHGGAGIEATLNKAAVGNDAALAFKTGFSTRAMLGLLASDGIALKVSPDGSSFVTALSADQTSGQVTLHQPAVLAGQAADPASPADGAIWHNASTGQIKAQVAGAARIIDSQQNVPWLTPAAGEYVLTTSGAGGTTTSTLAGAAGRIDLFPFIPRADITVNQAAVYVTTLIASALGKVVIYGADANGRPGSLIQETADMDFSTTGVKSATIAQTLRQGRTYWIGIRHSSTATLSAWPLTATPDLNGGVPVTSARKVLRRTLTYATAAPASWGFVASEISAAAATAIWLRMA</sequence>
<dbReference type="InterPro" id="IPR021251">
    <property type="entry name" value="DUF2793"/>
</dbReference>
<dbReference type="eggNOG" id="ENOG502Z7PY">
    <property type="taxonomic scope" value="Bacteria"/>
</dbReference>
<organism evidence="1 2">
    <name type="scientific">Rhodobacter ferrooxidans</name>
    <dbReference type="NCBI Taxonomy" id="371731"/>
    <lineage>
        <taxon>Bacteria</taxon>
        <taxon>Pseudomonadati</taxon>
        <taxon>Pseudomonadota</taxon>
        <taxon>Alphaproteobacteria</taxon>
        <taxon>Rhodobacterales</taxon>
        <taxon>Rhodobacter group</taxon>
        <taxon>Rhodobacter</taxon>
    </lineage>
</organism>
<dbReference type="OrthoDB" id="564699at2"/>
<dbReference type="AlphaFoldDB" id="C8S3G9"/>
<evidence type="ECO:0000313" key="2">
    <source>
        <dbReference type="Proteomes" id="UP000010121"/>
    </source>
</evidence>
<reference evidence="1 2" key="1">
    <citation type="submission" date="2009-08" db="EMBL/GenBank/DDBJ databases">
        <title>The draft genome of Rhodobacter sp. SW2.</title>
        <authorList>
            <consortium name="US DOE Joint Genome Institute (JGI-PGF)"/>
            <person name="Lucas S."/>
            <person name="Copeland A."/>
            <person name="Lapidus A."/>
            <person name="Glavina del Rio T."/>
            <person name="Tice H."/>
            <person name="Bruce D."/>
            <person name="Goodwin L."/>
            <person name="Pitluck S."/>
            <person name="Larimer F."/>
            <person name="Land M.L."/>
            <person name="Hauser L."/>
            <person name="Emerson D."/>
        </authorList>
    </citation>
    <scope>NUCLEOTIDE SEQUENCE [LARGE SCALE GENOMIC DNA]</scope>
    <source>
        <strain evidence="1 2">SW2</strain>
    </source>
</reference>
<evidence type="ECO:0000313" key="1">
    <source>
        <dbReference type="EMBL" id="EEW24417.1"/>
    </source>
</evidence>
<dbReference type="Pfam" id="PF10983">
    <property type="entry name" value="DUF2793"/>
    <property type="match status" value="1"/>
</dbReference>
<comment type="caution">
    <text evidence="1">The sequence shown here is derived from an EMBL/GenBank/DDBJ whole genome shotgun (WGS) entry which is preliminary data.</text>
</comment>
<accession>C8S3G9</accession>
<dbReference type="RefSeq" id="WP_008031674.1">
    <property type="nucleotide sequence ID" value="NZ_ACYY01000019.1"/>
</dbReference>
<proteinExistence type="predicted"/>
<dbReference type="STRING" id="371731.Rsw2DRAFT_2597"/>
<name>C8S3G9_9RHOB</name>
<gene>
    <name evidence="1" type="ORF">Rsw2DRAFT_2597</name>
</gene>
<keyword evidence="2" id="KW-1185">Reference proteome</keyword>
<evidence type="ECO:0008006" key="3">
    <source>
        <dbReference type="Google" id="ProtNLM"/>
    </source>
</evidence>
<dbReference type="EMBL" id="ACYY01000019">
    <property type="protein sequence ID" value="EEW24417.1"/>
    <property type="molecule type" value="Genomic_DNA"/>
</dbReference>
<dbReference type="Proteomes" id="UP000010121">
    <property type="component" value="Unassembled WGS sequence"/>
</dbReference>